<dbReference type="GO" id="GO:0034472">
    <property type="term" value="P:snRNA 3'-end processing"/>
    <property type="evidence" value="ECO:0007669"/>
    <property type="project" value="TreeGrafter"/>
</dbReference>
<dbReference type="PANTHER" id="PTHR28608:SF1">
    <property type="entry name" value="INTEGRATOR COMPLEX SUBUNIT 2"/>
    <property type="match status" value="1"/>
</dbReference>
<dbReference type="PRINTS" id="PR02105">
    <property type="entry name" value="INTSUBUNIT2"/>
</dbReference>
<dbReference type="STRING" id="7266.A0A3B0J926"/>
<dbReference type="Proteomes" id="UP000268350">
    <property type="component" value="Unassembled WGS sequence"/>
</dbReference>
<reference evidence="5" key="1">
    <citation type="submission" date="2018-01" db="EMBL/GenBank/DDBJ databases">
        <authorList>
            <person name="Alioto T."/>
            <person name="Alioto T."/>
        </authorList>
    </citation>
    <scope>NUCLEOTIDE SEQUENCE [LARGE SCALE GENOMIC DNA]</scope>
</reference>
<evidence type="ECO:0000256" key="2">
    <source>
        <dbReference type="ARBA" id="ARBA00006705"/>
    </source>
</evidence>
<keyword evidence="3" id="KW-0539">Nucleus</keyword>
<comment type="similarity">
    <text evidence="2">Belongs to the Integrator subunit 2 family.</text>
</comment>
<dbReference type="EMBL" id="OUUW01000003">
    <property type="protein sequence ID" value="SPP78707.1"/>
    <property type="molecule type" value="Genomic_DNA"/>
</dbReference>
<evidence type="ECO:0000313" key="4">
    <source>
        <dbReference type="EMBL" id="SPP78707.1"/>
    </source>
</evidence>
<evidence type="ECO:0000256" key="1">
    <source>
        <dbReference type="ARBA" id="ARBA00004123"/>
    </source>
</evidence>
<dbReference type="Pfam" id="PF14750">
    <property type="entry name" value="INTS2"/>
    <property type="match status" value="1"/>
</dbReference>
<dbReference type="PANTHER" id="PTHR28608">
    <property type="entry name" value="INTEGRATOR COMPLEX SUBUNIT 2"/>
    <property type="match status" value="1"/>
</dbReference>
<dbReference type="GO" id="GO:0032039">
    <property type="term" value="C:integrator complex"/>
    <property type="evidence" value="ECO:0007669"/>
    <property type="project" value="InterPro"/>
</dbReference>
<dbReference type="InterPro" id="IPR026236">
    <property type="entry name" value="Int2_metazoa"/>
</dbReference>
<evidence type="ECO:0000256" key="3">
    <source>
        <dbReference type="ARBA" id="ARBA00023242"/>
    </source>
</evidence>
<comment type="subcellular location">
    <subcellularLocation>
        <location evidence="1">Nucleus</location>
    </subcellularLocation>
</comment>
<name>A0A3B0J926_DROGU</name>
<protein>
    <submittedName>
        <fullName evidence="4">Blast:Integrator complex subunit 2</fullName>
    </submittedName>
</protein>
<keyword evidence="5" id="KW-1185">Reference proteome</keyword>
<dbReference type="OMA" id="IISNYPH"/>
<dbReference type="OrthoDB" id="70899at2759"/>
<dbReference type="AlphaFoldDB" id="A0A3B0J926"/>
<proteinExistence type="inferred from homology"/>
<evidence type="ECO:0000313" key="5">
    <source>
        <dbReference type="Proteomes" id="UP000268350"/>
    </source>
</evidence>
<organism evidence="4 5">
    <name type="scientific">Drosophila guanche</name>
    <name type="common">Fruit fly</name>
    <dbReference type="NCBI Taxonomy" id="7266"/>
    <lineage>
        <taxon>Eukaryota</taxon>
        <taxon>Metazoa</taxon>
        <taxon>Ecdysozoa</taxon>
        <taxon>Arthropoda</taxon>
        <taxon>Hexapoda</taxon>
        <taxon>Insecta</taxon>
        <taxon>Pterygota</taxon>
        <taxon>Neoptera</taxon>
        <taxon>Endopterygota</taxon>
        <taxon>Diptera</taxon>
        <taxon>Brachycera</taxon>
        <taxon>Muscomorpha</taxon>
        <taxon>Ephydroidea</taxon>
        <taxon>Drosophilidae</taxon>
        <taxon>Drosophila</taxon>
        <taxon>Sophophora</taxon>
    </lineage>
</organism>
<dbReference type="InterPro" id="IPR029321">
    <property type="entry name" value="INTS2"/>
</dbReference>
<gene>
    <name evidence="4" type="ORF">DGUA_6G011422</name>
</gene>
<accession>A0A3B0J926</accession>
<sequence length="1132" mass="127888">MLAPAPLTKITRIELDIDKLGHWAKTKKTPVQVYDVSERVFTSMQNLDITSLASYPEAEIRPVLPSLVRMSLLSPLDNTTSSMESRKQILAVLIGIEVVNSIVSYLQVNYHELENELKKELQTRQKTPYFEGQQQEYGLQSGIALGFERADVARKVRVVLSEIFNLQQQVAEQKPAAHSEMLDDGIYLEEVVDILCIALAELPSLLNILELSDALISVPNGYRIITALVANFPDCYRDVVSHVIANYDEDGSDGKHRLALLMSLSEMNPTQALANRALCVEMMKGPSFMLKLALKHSDDLIPFLTGLLLGNDQNLRCWFAIYTRSSQKRKGDALNLVRVELLQKVVKTTTNAAELKDFNLQGVVLMRLYCALRGIGGLKFNDDEINALSQLVTSRPQPTPSGLRFVTLGLCMLIACPSLVSTIPLEMKAIEWLQWLTREDAFFCKRSGTSTSLGEMLLLLAIHFHSNQITAISEMVCSTLGMRIPIRPNSTSRIKQLFTQELFTEQVVALKAVRVPVTPNLSGTIPGYLPVHCIHQLLKSRTFLKHKVTIKSWIFKQICSAVRPIHPVMPALVEVFVNTLIIPNPTGKVNIDHIHMPFTEVEILHVFRTSQLTLFGEDLPPMTESEELAKVEVSCPLTAQLLMIYYLLLYEDTRLMNLSAIGGRKQKEYANNFMGGLPLKYLLQKAHKYHGEYQFLFHPLLRLIISNYPHLSMVDDWLEEHNLTTLGIEALDCPCPEPTPEQLSRALEHIQTKPRLAIRIFKQLLQLPAESLAQYGQQLVKHMPAVFQKSVPRYIKDLFHDLWLRLNAVLPTTLWVMSLRAITNSADSINRRTFANESLLEPMEVLSCPRQVFCSPYLLMIMLRILKGSLAASKTYLNVYMQQKQVLDKNGLVQTDADREELKTTLIASQESAAVHILLEVLEYMSNNSRDRLSHLELREIQGIIGTYVHQAFISEPSLAKLVHFQTYPKSVIPMMVASVPSMHICIDFVHEFLNVNEMDKQIFTIELTSHLVLNYSIPKSLGVSKFCLNVIQTTLSLLTVSSKCKFLRHVLPAMVRFVETFPILADDCVNILMNTGRSLHSQSSLGVTTMEMPLTESAKLWSYRDAQMHIVLIEDAFKALVSAVMRKSELY</sequence>